<dbReference type="RefSeq" id="XP_009224812.1">
    <property type="nucleotide sequence ID" value="XM_009226548.1"/>
</dbReference>
<evidence type="ECO:0000313" key="15">
    <source>
        <dbReference type="EMBL" id="EJT74868.1"/>
    </source>
</evidence>
<keyword evidence="3" id="KW-0964">Secreted</keyword>
<dbReference type="InterPro" id="IPR050131">
    <property type="entry name" value="Peptidase_S8_subtilisin-like"/>
</dbReference>
<comment type="similarity">
    <text evidence="1 9 10">Belongs to the peptidase S8 family.</text>
</comment>
<dbReference type="Gene3D" id="3.50.30.30">
    <property type="match status" value="1"/>
</dbReference>
<dbReference type="InterPro" id="IPR046450">
    <property type="entry name" value="PA_dom_sf"/>
</dbReference>
<feature type="chain" id="PRO_5015094970" evidence="11">
    <location>
        <begin position="22"/>
        <end position="944"/>
    </location>
</feature>
<dbReference type="OrthoDB" id="10256524at2759"/>
<dbReference type="AlphaFoldDB" id="J3P5B7"/>
<dbReference type="HOGENOM" id="CLU_003559_2_1_1"/>
<evidence type="ECO:0000313" key="16">
    <source>
        <dbReference type="EnsemblFungi" id="EJT74868"/>
    </source>
</evidence>
<dbReference type="eggNOG" id="KOG4266">
    <property type="taxonomic scope" value="Eukaryota"/>
</dbReference>
<dbReference type="PROSITE" id="PS00136">
    <property type="entry name" value="SUBTILASE_ASP"/>
    <property type="match status" value="1"/>
</dbReference>
<evidence type="ECO:0000256" key="5">
    <source>
        <dbReference type="ARBA" id="ARBA00022729"/>
    </source>
</evidence>
<evidence type="ECO:0000256" key="6">
    <source>
        <dbReference type="ARBA" id="ARBA00022801"/>
    </source>
</evidence>
<dbReference type="InterPro" id="IPR015500">
    <property type="entry name" value="Peptidase_S8_subtilisin-rel"/>
</dbReference>
<dbReference type="InterPro" id="IPR036852">
    <property type="entry name" value="Peptidase_S8/S53_dom_sf"/>
</dbReference>
<evidence type="ECO:0000256" key="11">
    <source>
        <dbReference type="SAM" id="SignalP"/>
    </source>
</evidence>
<dbReference type="EMBL" id="GL385398">
    <property type="protein sequence ID" value="EJT74868.1"/>
    <property type="molecule type" value="Genomic_DNA"/>
</dbReference>
<evidence type="ECO:0000256" key="3">
    <source>
        <dbReference type="ARBA" id="ARBA00022525"/>
    </source>
</evidence>
<evidence type="ECO:0000256" key="8">
    <source>
        <dbReference type="PIRSR" id="PIRSR615500-1"/>
    </source>
</evidence>
<gene>
    <name evidence="16" type="primary">20349164</name>
    <name evidence="15" type="ORF">GGTG_08706</name>
</gene>
<dbReference type="GO" id="GO:0006508">
    <property type="term" value="P:proteolysis"/>
    <property type="evidence" value="ECO:0007669"/>
    <property type="project" value="UniProtKB-KW"/>
</dbReference>
<dbReference type="InterPro" id="IPR034187">
    <property type="entry name" value="Peptidases_S8_5"/>
</dbReference>
<dbReference type="GO" id="GO:0016020">
    <property type="term" value="C:membrane"/>
    <property type="evidence" value="ECO:0007669"/>
    <property type="project" value="InterPro"/>
</dbReference>
<protein>
    <submittedName>
        <fullName evidence="15 16">Uncharacterized protein</fullName>
    </submittedName>
</protein>
<sequence>MQLIQSLLLGLCLTGSGAVAAELPGPHMSPLLRRGQDGAPETAPKNDTIAPKRFIVEFDQDKAGGDARQAANALKSSLPKGCRVLRVYSSEVFKGASVEVEGSNVDTLNALDAVSRAWNARYLTLPEESLVPQQKFASYSEAATAGQLKNYSIHHMTGVDKLHAAGIKGKGVKIAFVDTGVDYNHPALGSGFGPGHKVVGGYDLVGNGDYPRGPKQPDDDPMDQAGHGTHVAGIIAGQDKTFVGVAPESSLLAYKVFTANGGVDEDTLIDAFLMAYEAGADIITSSIGGVNGWTDSAWASVSSRLVDQGVVVTISAGNDGQAGAFSASSGSSGENVLAIASITADTIASPMFNMTFTLDGQSNSTMVAYRSEQNWYPSKIQGWPITPLSLNTSVQADACQPLPNTTKSLANQVVLVRRGGCNFDVKRVNLERLNATAIVFYNDDMPLAIPQRAPFVIPLSNMTMITKEAGEAIIATVKAGGSVTADFNLNPNDHHYTGASFFWGGKADSFTSLGATNDMFIKPDVAAPGGQILSSFPGGGYAVQSGTSMSCPYVAGIAALYIGAHGGSADRKARGGAFAKQVAARILSSGDAVAWYVDDGNEKDFHARASVAQVGTGMVNATKVLGYSTQLSFARFALNDTAHFNRDHSVDITNSGPAPVTYSFELEEAGAINAVQIDDGEHWGAPRMSWFEELIQQPQQVRPGVEMPAPLTLQPGETRTARFAFSPPTGGDPASLPLYSGKVLVKGDNGETLSVPYMGMAADIVKELPGVFDVKPAYERFTSGVEGVPVEQKASWTFNTSLAAQDFPEIYVRLVWATRELRIDVFEEGWTEDRWAYPPAVGKDGFVGAVATYARPLLRAKFDPERMNASETISTPLRSLPRDVSGRPGTTFWWLGQMANGSHINPGRYHLRVAALKPWSDPRNSTSWDTWTWVPKIEVLPLGA</sequence>
<dbReference type="InterPro" id="IPR010435">
    <property type="entry name" value="C5a/SBT2-like_Fn3"/>
</dbReference>
<dbReference type="GeneID" id="20349164"/>
<dbReference type="InterPro" id="IPR003137">
    <property type="entry name" value="PA_domain"/>
</dbReference>
<dbReference type="PRINTS" id="PR00723">
    <property type="entry name" value="SUBTILISIN"/>
</dbReference>
<dbReference type="PROSITE" id="PS00137">
    <property type="entry name" value="SUBTILASE_HIS"/>
    <property type="match status" value="1"/>
</dbReference>
<dbReference type="Gene3D" id="2.60.40.10">
    <property type="entry name" value="Immunoglobulins"/>
    <property type="match status" value="1"/>
</dbReference>
<dbReference type="SUPFAM" id="SSF52743">
    <property type="entry name" value="Subtilisin-like"/>
    <property type="match status" value="1"/>
</dbReference>
<dbReference type="Gene3D" id="3.40.50.200">
    <property type="entry name" value="Peptidase S8/S53 domain"/>
    <property type="match status" value="1"/>
</dbReference>
<dbReference type="EnsemblFungi" id="EJT74868">
    <property type="protein sequence ID" value="EJT74868"/>
    <property type="gene ID" value="GGTG_08706"/>
</dbReference>
<dbReference type="InterPro" id="IPR023827">
    <property type="entry name" value="Peptidase_S8_Asp-AS"/>
</dbReference>
<evidence type="ECO:0000256" key="7">
    <source>
        <dbReference type="ARBA" id="ARBA00022825"/>
    </source>
</evidence>
<reference evidence="15" key="2">
    <citation type="submission" date="2010-07" db="EMBL/GenBank/DDBJ databases">
        <authorList>
            <consortium name="The Broad Institute Genome Sequencing Platform"/>
            <consortium name="Broad Institute Genome Sequencing Center for Infectious Disease"/>
            <person name="Ma L.-J."/>
            <person name="Dead R."/>
            <person name="Young S."/>
            <person name="Zeng Q."/>
            <person name="Koehrsen M."/>
            <person name="Alvarado L."/>
            <person name="Berlin A."/>
            <person name="Chapman S.B."/>
            <person name="Chen Z."/>
            <person name="Freedman E."/>
            <person name="Gellesch M."/>
            <person name="Goldberg J."/>
            <person name="Griggs A."/>
            <person name="Gujja S."/>
            <person name="Heilman E.R."/>
            <person name="Heiman D."/>
            <person name="Hepburn T."/>
            <person name="Howarth C."/>
            <person name="Jen D."/>
            <person name="Larson L."/>
            <person name="Mehta T."/>
            <person name="Neiman D."/>
            <person name="Pearson M."/>
            <person name="Roberts A."/>
            <person name="Saif S."/>
            <person name="Shea T."/>
            <person name="Shenoy N."/>
            <person name="Sisk P."/>
            <person name="Stolte C."/>
            <person name="Sykes S."/>
            <person name="Walk T."/>
            <person name="White J."/>
            <person name="Yandava C."/>
            <person name="Haas B."/>
            <person name="Nusbaum C."/>
            <person name="Birren B."/>
        </authorList>
    </citation>
    <scope>NUCLEOTIDE SEQUENCE</scope>
    <source>
        <strain evidence="15">R3-111a-1</strain>
    </source>
</reference>
<keyword evidence="4 9" id="KW-0645">Protease</keyword>
<keyword evidence="6 9" id="KW-0378">Hydrolase</keyword>
<dbReference type="Pfam" id="PF02225">
    <property type="entry name" value="PA"/>
    <property type="match status" value="1"/>
</dbReference>
<dbReference type="STRING" id="644352.J3P5B7"/>
<reference evidence="16" key="4">
    <citation type="journal article" date="2015" name="G3 (Bethesda)">
        <title>Genome sequences of three phytopathogenic species of the Magnaporthaceae family of fungi.</title>
        <authorList>
            <person name="Okagaki L.H."/>
            <person name="Nunes C.C."/>
            <person name="Sailsbery J."/>
            <person name="Clay B."/>
            <person name="Brown D."/>
            <person name="John T."/>
            <person name="Oh Y."/>
            <person name="Young N."/>
            <person name="Fitzgerald M."/>
            <person name="Haas B.J."/>
            <person name="Zeng Q."/>
            <person name="Young S."/>
            <person name="Adiconis X."/>
            <person name="Fan L."/>
            <person name="Levin J.Z."/>
            <person name="Mitchell T.K."/>
            <person name="Okubara P.A."/>
            <person name="Farman M.L."/>
            <person name="Kohn L.M."/>
            <person name="Birren B."/>
            <person name="Ma L.-J."/>
            <person name="Dean R.A."/>
        </authorList>
    </citation>
    <scope>NUCLEOTIDE SEQUENCE</scope>
    <source>
        <strain evidence="16">R3-111a-1</strain>
    </source>
</reference>
<feature type="domain" description="Peptidase S8/S53" evidence="12">
    <location>
        <begin position="169"/>
        <end position="566"/>
    </location>
</feature>
<dbReference type="Pfam" id="PF00082">
    <property type="entry name" value="Peptidase_S8"/>
    <property type="match status" value="1"/>
</dbReference>
<accession>J3P5B7</accession>
<dbReference type="Proteomes" id="UP000006039">
    <property type="component" value="Unassembled WGS sequence"/>
</dbReference>
<dbReference type="InterPro" id="IPR000209">
    <property type="entry name" value="Peptidase_S8/S53_dom"/>
</dbReference>
<dbReference type="Pfam" id="PF06280">
    <property type="entry name" value="fn3_5"/>
    <property type="match status" value="1"/>
</dbReference>
<dbReference type="InterPro" id="IPR023828">
    <property type="entry name" value="Peptidase_S8_Ser-AS"/>
</dbReference>
<evidence type="ECO:0000256" key="4">
    <source>
        <dbReference type="ARBA" id="ARBA00022670"/>
    </source>
</evidence>
<keyword evidence="2" id="KW-0134">Cell wall</keyword>
<dbReference type="InterPro" id="IPR013783">
    <property type="entry name" value="Ig-like_fold"/>
</dbReference>
<evidence type="ECO:0000259" key="12">
    <source>
        <dbReference type="Pfam" id="PF00082"/>
    </source>
</evidence>
<feature type="active site" description="Charge relay system" evidence="8 9">
    <location>
        <position position="178"/>
    </location>
</feature>
<keyword evidence="5 11" id="KW-0732">Signal</keyword>
<keyword evidence="17" id="KW-1185">Reference proteome</keyword>
<proteinExistence type="inferred from homology"/>
<feature type="signal peptide" evidence="11">
    <location>
        <begin position="1"/>
        <end position="21"/>
    </location>
</feature>
<reference evidence="15" key="3">
    <citation type="submission" date="2010-09" db="EMBL/GenBank/DDBJ databases">
        <title>Annotation of Gaeumannomyces graminis var. tritici R3-111a-1.</title>
        <authorList>
            <consortium name="The Broad Institute Genome Sequencing Platform"/>
            <person name="Ma L.-J."/>
            <person name="Dead R."/>
            <person name="Young S.K."/>
            <person name="Zeng Q."/>
            <person name="Gargeya S."/>
            <person name="Fitzgerald M."/>
            <person name="Haas B."/>
            <person name="Abouelleil A."/>
            <person name="Alvarado L."/>
            <person name="Arachchi H.M."/>
            <person name="Berlin A."/>
            <person name="Brown A."/>
            <person name="Chapman S.B."/>
            <person name="Chen Z."/>
            <person name="Dunbar C."/>
            <person name="Freedman E."/>
            <person name="Gearin G."/>
            <person name="Gellesch M."/>
            <person name="Goldberg J."/>
            <person name="Griggs A."/>
            <person name="Gujja S."/>
            <person name="Heiman D."/>
            <person name="Howarth C."/>
            <person name="Larson L."/>
            <person name="Lui A."/>
            <person name="MacDonald P.J.P."/>
            <person name="Mehta T."/>
            <person name="Montmayeur A."/>
            <person name="Murphy C."/>
            <person name="Neiman D."/>
            <person name="Pearson M."/>
            <person name="Priest M."/>
            <person name="Roberts A."/>
            <person name="Saif S."/>
            <person name="Shea T."/>
            <person name="Shenoy N."/>
            <person name="Sisk P."/>
            <person name="Stolte C."/>
            <person name="Sykes S."/>
            <person name="Yandava C."/>
            <person name="Wortman J."/>
            <person name="Nusbaum C."/>
            <person name="Birren B."/>
        </authorList>
    </citation>
    <scope>NUCLEOTIDE SEQUENCE</scope>
    <source>
        <strain evidence="15">R3-111a-1</strain>
    </source>
</reference>
<evidence type="ECO:0000256" key="9">
    <source>
        <dbReference type="PROSITE-ProRule" id="PRU01240"/>
    </source>
</evidence>
<feature type="active site" description="Charge relay system" evidence="8 9">
    <location>
        <position position="227"/>
    </location>
</feature>
<name>J3P5B7_GAET3</name>
<dbReference type="PROSITE" id="PS00138">
    <property type="entry name" value="SUBTILASE_SER"/>
    <property type="match status" value="1"/>
</dbReference>
<organism evidence="15">
    <name type="scientific">Gaeumannomyces tritici (strain R3-111a-1)</name>
    <name type="common">Wheat and barley take-all root rot fungus</name>
    <name type="synonym">Gaeumannomyces graminis var. tritici</name>
    <dbReference type="NCBI Taxonomy" id="644352"/>
    <lineage>
        <taxon>Eukaryota</taxon>
        <taxon>Fungi</taxon>
        <taxon>Dikarya</taxon>
        <taxon>Ascomycota</taxon>
        <taxon>Pezizomycotina</taxon>
        <taxon>Sordariomycetes</taxon>
        <taxon>Sordariomycetidae</taxon>
        <taxon>Magnaporthales</taxon>
        <taxon>Magnaporthaceae</taxon>
        <taxon>Gaeumannomyces</taxon>
    </lineage>
</organism>
<dbReference type="SUPFAM" id="SSF52025">
    <property type="entry name" value="PA domain"/>
    <property type="match status" value="1"/>
</dbReference>
<keyword evidence="7 9" id="KW-0720">Serine protease</keyword>
<dbReference type="InterPro" id="IPR022398">
    <property type="entry name" value="Peptidase_S8_His-AS"/>
</dbReference>
<evidence type="ECO:0000313" key="17">
    <source>
        <dbReference type="Proteomes" id="UP000006039"/>
    </source>
</evidence>
<evidence type="ECO:0000259" key="13">
    <source>
        <dbReference type="Pfam" id="PF02225"/>
    </source>
</evidence>
<evidence type="ECO:0000256" key="1">
    <source>
        <dbReference type="ARBA" id="ARBA00011073"/>
    </source>
</evidence>
<dbReference type="PROSITE" id="PS51892">
    <property type="entry name" value="SUBTILASE"/>
    <property type="match status" value="1"/>
</dbReference>
<reference evidence="17" key="1">
    <citation type="submission" date="2010-07" db="EMBL/GenBank/DDBJ databases">
        <title>The genome sequence of Gaeumannomyces graminis var. tritici strain R3-111a-1.</title>
        <authorList>
            <consortium name="The Broad Institute Genome Sequencing Platform"/>
            <person name="Ma L.-J."/>
            <person name="Dead R."/>
            <person name="Young S."/>
            <person name="Zeng Q."/>
            <person name="Koehrsen M."/>
            <person name="Alvarado L."/>
            <person name="Berlin A."/>
            <person name="Chapman S.B."/>
            <person name="Chen Z."/>
            <person name="Freedman E."/>
            <person name="Gellesch M."/>
            <person name="Goldberg J."/>
            <person name="Griggs A."/>
            <person name="Gujja S."/>
            <person name="Heilman E.R."/>
            <person name="Heiman D."/>
            <person name="Hepburn T."/>
            <person name="Howarth C."/>
            <person name="Jen D."/>
            <person name="Larson L."/>
            <person name="Mehta T."/>
            <person name="Neiman D."/>
            <person name="Pearson M."/>
            <person name="Roberts A."/>
            <person name="Saif S."/>
            <person name="Shea T."/>
            <person name="Shenoy N."/>
            <person name="Sisk P."/>
            <person name="Stolte C."/>
            <person name="Sykes S."/>
            <person name="Walk T."/>
            <person name="White J."/>
            <person name="Yandava C."/>
            <person name="Haas B."/>
            <person name="Nusbaum C."/>
            <person name="Birren B."/>
        </authorList>
    </citation>
    <scope>NUCLEOTIDE SEQUENCE [LARGE SCALE GENOMIC DNA]</scope>
    <source>
        <strain evidence="17">R3-111a-1</strain>
    </source>
</reference>
<evidence type="ECO:0000259" key="14">
    <source>
        <dbReference type="Pfam" id="PF06280"/>
    </source>
</evidence>
<feature type="domain" description="PA" evidence="13">
    <location>
        <begin position="395"/>
        <end position="473"/>
    </location>
</feature>
<dbReference type="GO" id="GO:0004252">
    <property type="term" value="F:serine-type endopeptidase activity"/>
    <property type="evidence" value="ECO:0007669"/>
    <property type="project" value="UniProtKB-UniRule"/>
</dbReference>
<dbReference type="VEuPathDB" id="FungiDB:GGTG_08706"/>
<evidence type="ECO:0000256" key="10">
    <source>
        <dbReference type="RuleBase" id="RU003355"/>
    </source>
</evidence>
<dbReference type="PANTHER" id="PTHR43806">
    <property type="entry name" value="PEPTIDASE S8"/>
    <property type="match status" value="1"/>
</dbReference>
<dbReference type="CDD" id="cd02124">
    <property type="entry name" value="PA_PoS1_like"/>
    <property type="match status" value="1"/>
</dbReference>
<feature type="domain" description="C5a peptidase/Subtilisin-like protease SBT2-like Fn3-like" evidence="14">
    <location>
        <begin position="637"/>
        <end position="758"/>
    </location>
</feature>
<feature type="active site" description="Charge relay system" evidence="8 9">
    <location>
        <position position="548"/>
    </location>
</feature>
<reference evidence="16" key="5">
    <citation type="submission" date="2018-04" db="UniProtKB">
        <authorList>
            <consortium name="EnsemblFungi"/>
        </authorList>
    </citation>
    <scope>IDENTIFICATION</scope>
    <source>
        <strain evidence="16">R3-111a-1</strain>
    </source>
</reference>
<dbReference type="CDD" id="cd07489">
    <property type="entry name" value="Peptidases_S8_5"/>
    <property type="match status" value="1"/>
</dbReference>
<evidence type="ECO:0000256" key="2">
    <source>
        <dbReference type="ARBA" id="ARBA00022512"/>
    </source>
</evidence>
<dbReference type="PANTHER" id="PTHR43806:SF66">
    <property type="entry name" value="SERIN ENDOPEPTIDASE"/>
    <property type="match status" value="1"/>
</dbReference>